<evidence type="ECO:0000313" key="3">
    <source>
        <dbReference type="EMBL" id="MFD1707903.1"/>
    </source>
</evidence>
<evidence type="ECO:0000256" key="1">
    <source>
        <dbReference type="ARBA" id="ARBA00006484"/>
    </source>
</evidence>
<proteinExistence type="inferred from homology"/>
<dbReference type="EC" id="1.1.1.-" evidence="3"/>
<comment type="caution">
    <text evidence="3">The sequence shown here is derived from an EMBL/GenBank/DDBJ whole genome shotgun (WGS) entry which is preliminary data.</text>
</comment>
<dbReference type="RefSeq" id="WP_380774769.1">
    <property type="nucleotide sequence ID" value="NZ_JBHUEO010000048.1"/>
</dbReference>
<dbReference type="Proteomes" id="UP001597301">
    <property type="component" value="Unassembled WGS sequence"/>
</dbReference>
<keyword evidence="4" id="KW-1185">Reference proteome</keyword>
<dbReference type="PANTHER" id="PTHR42879">
    <property type="entry name" value="3-OXOACYL-(ACYL-CARRIER-PROTEIN) REDUCTASE"/>
    <property type="match status" value="1"/>
</dbReference>
<dbReference type="SUPFAM" id="SSF51735">
    <property type="entry name" value="NAD(P)-binding Rossmann-fold domains"/>
    <property type="match status" value="1"/>
</dbReference>
<dbReference type="InterPro" id="IPR036291">
    <property type="entry name" value="NAD(P)-bd_dom_sf"/>
</dbReference>
<gene>
    <name evidence="3" type="ORF">ACFSCZ_14350</name>
</gene>
<keyword evidence="3" id="KW-0560">Oxidoreductase</keyword>
<dbReference type="PRINTS" id="PR00080">
    <property type="entry name" value="SDRFAMILY"/>
</dbReference>
<organism evidence="3 4">
    <name type="scientific">Siminovitchia sediminis</name>
    <dbReference type="NCBI Taxonomy" id="1274353"/>
    <lineage>
        <taxon>Bacteria</taxon>
        <taxon>Bacillati</taxon>
        <taxon>Bacillota</taxon>
        <taxon>Bacilli</taxon>
        <taxon>Bacillales</taxon>
        <taxon>Bacillaceae</taxon>
        <taxon>Siminovitchia</taxon>
    </lineage>
</organism>
<comment type="similarity">
    <text evidence="1 2">Belongs to the short-chain dehydrogenases/reductases (SDR) family.</text>
</comment>
<reference evidence="4" key="1">
    <citation type="journal article" date="2019" name="Int. J. Syst. Evol. Microbiol.">
        <title>The Global Catalogue of Microorganisms (GCM) 10K type strain sequencing project: providing services to taxonomists for standard genome sequencing and annotation.</title>
        <authorList>
            <consortium name="The Broad Institute Genomics Platform"/>
            <consortium name="The Broad Institute Genome Sequencing Center for Infectious Disease"/>
            <person name="Wu L."/>
            <person name="Ma J."/>
        </authorList>
    </citation>
    <scope>NUCLEOTIDE SEQUENCE [LARGE SCALE GENOMIC DNA]</scope>
    <source>
        <strain evidence="4">CGMCC 1.12295</strain>
    </source>
</reference>
<dbReference type="GO" id="GO:0016491">
    <property type="term" value="F:oxidoreductase activity"/>
    <property type="evidence" value="ECO:0007669"/>
    <property type="project" value="UniProtKB-KW"/>
</dbReference>
<dbReference type="InterPro" id="IPR020904">
    <property type="entry name" value="Sc_DH/Rdtase_CS"/>
</dbReference>
<evidence type="ECO:0000313" key="4">
    <source>
        <dbReference type="Proteomes" id="UP001597301"/>
    </source>
</evidence>
<dbReference type="InterPro" id="IPR050259">
    <property type="entry name" value="SDR"/>
</dbReference>
<protein>
    <submittedName>
        <fullName evidence="3">SDR family NAD(P)-dependent oxidoreductase</fullName>
        <ecNumber evidence="3">1.1.1.-</ecNumber>
    </submittedName>
</protein>
<evidence type="ECO:0000256" key="2">
    <source>
        <dbReference type="RuleBase" id="RU000363"/>
    </source>
</evidence>
<dbReference type="EMBL" id="JBHUEO010000048">
    <property type="protein sequence ID" value="MFD1707903.1"/>
    <property type="molecule type" value="Genomic_DNA"/>
</dbReference>
<sequence length="249" mass="26584">MKLKGKTAVVSGAGQGIGRAVALAFAKEGANISFNYYGEDAKASELASELEASGAKVFFSEGDLTNGNYVKQFIEQTIGALDRIDILVNVAGISQQGLVQDLEESDWDRMLDINLKSVFLTTKYTVPHMISRKSGRIINFASQLGQKGGIGVSHYTASKAGVIAFTKSIALELGQYGITANSVAPGPIETAMLAGYDEEWKQKKLAELPLQRFGQIEEVVPTVMLLASDPDGNIYTGQTLGPNSGDVML</sequence>
<dbReference type="Pfam" id="PF00106">
    <property type="entry name" value="adh_short"/>
    <property type="match status" value="1"/>
</dbReference>
<dbReference type="PROSITE" id="PS00061">
    <property type="entry name" value="ADH_SHORT"/>
    <property type="match status" value="1"/>
</dbReference>
<accession>A0ABW4KL40</accession>
<dbReference type="InterPro" id="IPR002347">
    <property type="entry name" value="SDR_fam"/>
</dbReference>
<dbReference type="PANTHER" id="PTHR42879:SF2">
    <property type="entry name" value="3-OXOACYL-[ACYL-CARRIER-PROTEIN] REDUCTASE FABG"/>
    <property type="match status" value="1"/>
</dbReference>
<dbReference type="PRINTS" id="PR00081">
    <property type="entry name" value="GDHRDH"/>
</dbReference>
<name>A0ABW4KL40_9BACI</name>
<dbReference type="Gene3D" id="3.40.50.720">
    <property type="entry name" value="NAD(P)-binding Rossmann-like Domain"/>
    <property type="match status" value="1"/>
</dbReference>